<proteinExistence type="predicted"/>
<gene>
    <name evidence="2" type="ORF">H8B15_01315</name>
</gene>
<protein>
    <submittedName>
        <fullName evidence="2">Uncharacterized protein</fullName>
    </submittedName>
</protein>
<comment type="caution">
    <text evidence="2">The sequence shown here is derived from an EMBL/GenBank/DDBJ whole genome shotgun (WGS) entry which is preliminary data.</text>
</comment>
<feature type="transmembrane region" description="Helical" evidence="1">
    <location>
        <begin position="12"/>
        <end position="32"/>
    </location>
</feature>
<keyword evidence="1" id="KW-0812">Transmembrane</keyword>
<keyword evidence="3" id="KW-1185">Reference proteome</keyword>
<organism evidence="2 3">
    <name type="scientific">Hymenobacter citatus</name>
    <dbReference type="NCBI Taxonomy" id="2763506"/>
    <lineage>
        <taxon>Bacteria</taxon>
        <taxon>Pseudomonadati</taxon>
        <taxon>Bacteroidota</taxon>
        <taxon>Cytophagia</taxon>
        <taxon>Cytophagales</taxon>
        <taxon>Hymenobacteraceae</taxon>
        <taxon>Hymenobacter</taxon>
    </lineage>
</organism>
<evidence type="ECO:0000313" key="2">
    <source>
        <dbReference type="EMBL" id="MBC6609539.1"/>
    </source>
</evidence>
<keyword evidence="1" id="KW-0472">Membrane</keyword>
<dbReference type="EMBL" id="JACSCY010000001">
    <property type="protein sequence ID" value="MBC6609539.1"/>
    <property type="molecule type" value="Genomic_DNA"/>
</dbReference>
<name>A0ABR7MFB4_9BACT</name>
<evidence type="ECO:0000256" key="1">
    <source>
        <dbReference type="SAM" id="Phobius"/>
    </source>
</evidence>
<accession>A0ABR7MFB4</accession>
<feature type="transmembrane region" description="Helical" evidence="1">
    <location>
        <begin position="44"/>
        <end position="71"/>
    </location>
</feature>
<evidence type="ECO:0000313" key="3">
    <source>
        <dbReference type="Proteomes" id="UP000622017"/>
    </source>
</evidence>
<reference evidence="2 3" key="1">
    <citation type="submission" date="2020-08" db="EMBL/GenBank/DDBJ databases">
        <title>Hymenobacter sp.</title>
        <authorList>
            <person name="Kim M.K."/>
        </authorList>
    </citation>
    <scope>NUCLEOTIDE SEQUENCE [LARGE SCALE GENOMIC DNA]</scope>
    <source>
        <strain evidence="2 3">BT507</strain>
    </source>
</reference>
<sequence>MALGPATWVSTLGMLLWSLAVLTGALLAKYAFYPNAFLSRTMQVGMVALGLLIVLNTVYEALFAAAFPVLLTKSRRRLATFRYD</sequence>
<dbReference type="Proteomes" id="UP000622017">
    <property type="component" value="Unassembled WGS sequence"/>
</dbReference>
<dbReference type="RefSeq" id="WP_187317846.1">
    <property type="nucleotide sequence ID" value="NZ_JACSCY010000001.1"/>
</dbReference>
<keyword evidence="1" id="KW-1133">Transmembrane helix</keyword>